<dbReference type="SMART" id="SM00233">
    <property type="entry name" value="PH"/>
    <property type="match status" value="1"/>
</dbReference>
<dbReference type="CDD" id="cd00160">
    <property type="entry name" value="RhoGEF"/>
    <property type="match status" value="1"/>
</dbReference>
<feature type="compositionally biased region" description="Basic and acidic residues" evidence="6">
    <location>
        <begin position="50"/>
        <end position="66"/>
    </location>
</feature>
<dbReference type="PROSITE" id="PS00741">
    <property type="entry name" value="DH_1"/>
    <property type="match status" value="1"/>
</dbReference>
<dbReference type="InterPro" id="IPR000219">
    <property type="entry name" value="DH_dom"/>
</dbReference>
<dbReference type="CDD" id="cd10572">
    <property type="entry name" value="PH_RhoGEF3_XPLN"/>
    <property type="match status" value="1"/>
</dbReference>
<feature type="region of interest" description="Disordered" evidence="6">
    <location>
        <begin position="1"/>
        <end position="70"/>
    </location>
</feature>
<evidence type="ECO:0000259" key="7">
    <source>
        <dbReference type="PROSITE" id="PS50003"/>
    </source>
</evidence>
<dbReference type="Pfam" id="PF00621">
    <property type="entry name" value="RhoGEF"/>
    <property type="match status" value="1"/>
</dbReference>
<evidence type="ECO:0000313" key="9">
    <source>
        <dbReference type="EMBL" id="KAJ1095549.1"/>
    </source>
</evidence>
<dbReference type="EMBL" id="JANPWB010000014">
    <property type="protein sequence ID" value="KAJ1095549.1"/>
    <property type="molecule type" value="Genomic_DNA"/>
</dbReference>
<dbReference type="Gene3D" id="2.30.29.30">
    <property type="entry name" value="Pleckstrin-homology domain (PH domain)/Phosphotyrosine-binding domain (PTB)"/>
    <property type="match status" value="1"/>
</dbReference>
<dbReference type="Proteomes" id="UP001066276">
    <property type="component" value="Chromosome 10"/>
</dbReference>
<dbReference type="FunFam" id="2.30.29.30:FF:000151">
    <property type="entry name" value="Rho guanine nucleotide exchange factor 3"/>
    <property type="match status" value="1"/>
</dbReference>
<dbReference type="SUPFAM" id="SSF48065">
    <property type="entry name" value="DBL homology domain (DH-domain)"/>
    <property type="match status" value="1"/>
</dbReference>
<organism evidence="9 10">
    <name type="scientific">Pleurodeles waltl</name>
    <name type="common">Iberian ribbed newt</name>
    <dbReference type="NCBI Taxonomy" id="8319"/>
    <lineage>
        <taxon>Eukaryota</taxon>
        <taxon>Metazoa</taxon>
        <taxon>Chordata</taxon>
        <taxon>Craniata</taxon>
        <taxon>Vertebrata</taxon>
        <taxon>Euteleostomi</taxon>
        <taxon>Amphibia</taxon>
        <taxon>Batrachia</taxon>
        <taxon>Caudata</taxon>
        <taxon>Salamandroidea</taxon>
        <taxon>Salamandridae</taxon>
        <taxon>Pleurodelinae</taxon>
        <taxon>Pleurodeles</taxon>
    </lineage>
</organism>
<dbReference type="PANTHER" id="PTHR46006:SF3">
    <property type="entry name" value="RHO GUANINE NUCLEOTIDE EXCHANGE FACTOR 3"/>
    <property type="match status" value="1"/>
</dbReference>
<dbReference type="SMART" id="SM00325">
    <property type="entry name" value="RhoGEF"/>
    <property type="match status" value="1"/>
</dbReference>
<dbReference type="GO" id="GO:0035025">
    <property type="term" value="P:positive regulation of Rho protein signal transduction"/>
    <property type="evidence" value="ECO:0007669"/>
    <property type="project" value="TreeGrafter"/>
</dbReference>
<name>A0AAV7LXN2_PLEWA</name>
<dbReference type="InterPro" id="IPR001849">
    <property type="entry name" value="PH_domain"/>
</dbReference>
<dbReference type="PANTHER" id="PTHR46006">
    <property type="entry name" value="RHO GUANINE NUCLEOTIDE EXCHANGE FACTOR AT 64C, ISOFORM A"/>
    <property type="match status" value="1"/>
</dbReference>
<feature type="domain" description="DH" evidence="8">
    <location>
        <begin position="148"/>
        <end position="330"/>
    </location>
</feature>
<dbReference type="AlphaFoldDB" id="A0AAV7LXN2"/>
<dbReference type="GO" id="GO:0035556">
    <property type="term" value="P:intracellular signal transduction"/>
    <property type="evidence" value="ECO:0007669"/>
    <property type="project" value="InterPro"/>
</dbReference>
<comment type="caution">
    <text evidence="9">The sequence shown here is derived from an EMBL/GenBank/DDBJ whole genome shotgun (WGS) entry which is preliminary data.</text>
</comment>
<evidence type="ECO:0000256" key="4">
    <source>
        <dbReference type="ARBA" id="ARBA00023847"/>
    </source>
</evidence>
<dbReference type="PROSITE" id="PS50010">
    <property type="entry name" value="DH_2"/>
    <property type="match status" value="1"/>
</dbReference>
<evidence type="ECO:0000256" key="5">
    <source>
        <dbReference type="ARBA" id="ARBA00043905"/>
    </source>
</evidence>
<dbReference type="PROSITE" id="PS50003">
    <property type="entry name" value="PH_DOMAIN"/>
    <property type="match status" value="1"/>
</dbReference>
<dbReference type="InterPro" id="IPR044129">
    <property type="entry name" value="PH_RhoGEF3_XPLN"/>
</dbReference>
<feature type="domain" description="PH" evidence="7">
    <location>
        <begin position="354"/>
        <end position="476"/>
    </location>
</feature>
<dbReference type="SUPFAM" id="SSF50729">
    <property type="entry name" value="PH domain-like"/>
    <property type="match status" value="1"/>
</dbReference>
<keyword evidence="3" id="KW-0344">Guanine-nucleotide releasing factor</keyword>
<dbReference type="Pfam" id="PF22697">
    <property type="entry name" value="SOS1_NGEF_PH"/>
    <property type="match status" value="1"/>
</dbReference>
<comment type="function">
    <text evidence="5">Acts as a guanine nucleotide exchange factor (GEF) for RhoA and RhoB GTPases.</text>
</comment>
<evidence type="ECO:0000256" key="6">
    <source>
        <dbReference type="SAM" id="MobiDB-lite"/>
    </source>
</evidence>
<dbReference type="Gene3D" id="1.20.900.10">
    <property type="entry name" value="Dbl homology (DH) domain"/>
    <property type="match status" value="1"/>
</dbReference>
<dbReference type="InterPro" id="IPR001331">
    <property type="entry name" value="GDS_CDC24_CS"/>
</dbReference>
<evidence type="ECO:0000256" key="1">
    <source>
        <dbReference type="ARBA" id="ARBA00004496"/>
    </source>
</evidence>
<dbReference type="InterPro" id="IPR035899">
    <property type="entry name" value="DBL_dom_sf"/>
</dbReference>
<dbReference type="InterPro" id="IPR051480">
    <property type="entry name" value="Endocytic_GEF_Adapter"/>
</dbReference>
<reference evidence="9" key="1">
    <citation type="journal article" date="2022" name="bioRxiv">
        <title>Sequencing and chromosome-scale assembly of the giantPleurodeles waltlgenome.</title>
        <authorList>
            <person name="Brown T."/>
            <person name="Elewa A."/>
            <person name="Iarovenko S."/>
            <person name="Subramanian E."/>
            <person name="Araus A.J."/>
            <person name="Petzold A."/>
            <person name="Susuki M."/>
            <person name="Suzuki K.-i.T."/>
            <person name="Hayashi T."/>
            <person name="Toyoda A."/>
            <person name="Oliveira C."/>
            <person name="Osipova E."/>
            <person name="Leigh N.D."/>
            <person name="Simon A."/>
            <person name="Yun M.H."/>
        </authorList>
    </citation>
    <scope>NUCLEOTIDE SEQUENCE</scope>
    <source>
        <strain evidence="9">20211129_DDA</strain>
        <tissue evidence="9">Liver</tissue>
    </source>
</reference>
<dbReference type="InterPro" id="IPR011993">
    <property type="entry name" value="PH-like_dom_sf"/>
</dbReference>
<gene>
    <name evidence="9" type="ORF">NDU88_000711</name>
</gene>
<keyword evidence="2" id="KW-0963">Cytoplasm</keyword>
<proteinExistence type="predicted"/>
<dbReference type="InterPro" id="IPR055251">
    <property type="entry name" value="SOS1_NGEF_PH"/>
</dbReference>
<sequence>MELSPETPAGEDSDVDLCETAWTPVQRERSYTSGSLSDSSGKKRKQGSPVEERREVQTPEDKEPCNKRVKPVSKMKVPVCNDPPAKVTPLKRLSQSIQRSISFKTDSRLFSFAPRPRNSSGNSKRRNSKLWCETFDHVSEELSAKEIKRQEVIFELMQGEQQLVDDLNLVKKNYYEPMLKLAIMSEEELTEIFSTLDSLIPLHEDLLIHLGRMRQEDGTIDEVGPTMLDWLPCLHAYRNYCCNQVAAKALLDYKKQDRQVENFLRLCQESSFSRKLDLWNFLDLPRSRLVKYPLLLKEILKHTAADHSDQASLQEAIAVIQEIVGLINSKTGEAECQYYKKRLIFLFESQQDCLLARSKLLHCHGELKNNKGQRLHVFLFEAVLVITRPLTQNDQLYYQVYRQPIPVRDLILEDLSDGEVRLGGSIRGAFTNNNERAKNFFRVSFRDRTRGQSHTLQANDSFNKQQWISCLRHAIIGYRDRSFSESEGSLLDMTDLSLQTSNKASDIEMDDD</sequence>
<dbReference type="GO" id="GO:0005737">
    <property type="term" value="C:cytoplasm"/>
    <property type="evidence" value="ECO:0007669"/>
    <property type="project" value="UniProtKB-SubCell"/>
</dbReference>
<dbReference type="GO" id="GO:0005085">
    <property type="term" value="F:guanyl-nucleotide exchange factor activity"/>
    <property type="evidence" value="ECO:0007669"/>
    <property type="project" value="UniProtKB-KW"/>
</dbReference>
<evidence type="ECO:0000259" key="8">
    <source>
        <dbReference type="PROSITE" id="PS50010"/>
    </source>
</evidence>
<evidence type="ECO:0000313" key="10">
    <source>
        <dbReference type="Proteomes" id="UP001066276"/>
    </source>
</evidence>
<evidence type="ECO:0000256" key="3">
    <source>
        <dbReference type="ARBA" id="ARBA00022658"/>
    </source>
</evidence>
<comment type="subcellular location">
    <subcellularLocation>
        <location evidence="1">Cytoplasm</location>
    </subcellularLocation>
</comment>
<accession>A0AAV7LXN2</accession>
<evidence type="ECO:0000256" key="2">
    <source>
        <dbReference type="ARBA" id="ARBA00022490"/>
    </source>
</evidence>
<protein>
    <recommendedName>
        <fullName evidence="4">Rho guanine nucleotide exchange factor 3</fullName>
    </recommendedName>
</protein>
<keyword evidence="10" id="KW-1185">Reference proteome</keyword>